<evidence type="ECO:0000313" key="2">
    <source>
        <dbReference type="EMBL" id="ORY00894.1"/>
    </source>
</evidence>
<proteinExistence type="predicted"/>
<name>A0A1Y1YSU4_9PLEO</name>
<dbReference type="AlphaFoldDB" id="A0A1Y1YSU4"/>
<keyword evidence="1" id="KW-0812">Transmembrane</keyword>
<dbReference type="Proteomes" id="UP000193144">
    <property type="component" value="Unassembled WGS sequence"/>
</dbReference>
<accession>A0A1Y1YSU4</accession>
<feature type="transmembrane region" description="Helical" evidence="1">
    <location>
        <begin position="62"/>
        <end position="81"/>
    </location>
</feature>
<organism evidence="2 3">
    <name type="scientific">Clohesyomyces aquaticus</name>
    <dbReference type="NCBI Taxonomy" id="1231657"/>
    <lineage>
        <taxon>Eukaryota</taxon>
        <taxon>Fungi</taxon>
        <taxon>Dikarya</taxon>
        <taxon>Ascomycota</taxon>
        <taxon>Pezizomycotina</taxon>
        <taxon>Dothideomycetes</taxon>
        <taxon>Pleosporomycetidae</taxon>
        <taxon>Pleosporales</taxon>
        <taxon>Lindgomycetaceae</taxon>
        <taxon>Clohesyomyces</taxon>
    </lineage>
</organism>
<feature type="transmembrane region" description="Helical" evidence="1">
    <location>
        <begin position="21"/>
        <end position="42"/>
    </location>
</feature>
<reference evidence="2 3" key="1">
    <citation type="submission" date="2016-07" db="EMBL/GenBank/DDBJ databases">
        <title>Pervasive Adenine N6-methylation of Active Genes in Fungi.</title>
        <authorList>
            <consortium name="DOE Joint Genome Institute"/>
            <person name="Mondo S.J."/>
            <person name="Dannebaum R.O."/>
            <person name="Kuo R.C."/>
            <person name="Labutti K."/>
            <person name="Haridas S."/>
            <person name="Kuo A."/>
            <person name="Salamov A."/>
            <person name="Ahrendt S.R."/>
            <person name="Lipzen A."/>
            <person name="Sullivan W."/>
            <person name="Andreopoulos W.B."/>
            <person name="Clum A."/>
            <person name="Lindquist E."/>
            <person name="Daum C."/>
            <person name="Ramamoorthy G.K."/>
            <person name="Gryganskyi A."/>
            <person name="Culley D."/>
            <person name="Magnuson J.K."/>
            <person name="James T.Y."/>
            <person name="O'Malley M.A."/>
            <person name="Stajich J.E."/>
            <person name="Spatafora J.W."/>
            <person name="Visel A."/>
            <person name="Grigoriev I.V."/>
        </authorList>
    </citation>
    <scope>NUCLEOTIDE SEQUENCE [LARGE SCALE GENOMIC DNA]</scope>
    <source>
        <strain evidence="2 3">CBS 115471</strain>
    </source>
</reference>
<gene>
    <name evidence="2" type="ORF">BCR34DRAFT_102670</name>
</gene>
<evidence type="ECO:0000313" key="3">
    <source>
        <dbReference type="Proteomes" id="UP000193144"/>
    </source>
</evidence>
<evidence type="ECO:0000256" key="1">
    <source>
        <dbReference type="SAM" id="Phobius"/>
    </source>
</evidence>
<keyword evidence="3" id="KW-1185">Reference proteome</keyword>
<comment type="caution">
    <text evidence="2">The sequence shown here is derived from an EMBL/GenBank/DDBJ whole genome shotgun (WGS) entry which is preliminary data.</text>
</comment>
<keyword evidence="1" id="KW-1133">Transmembrane helix</keyword>
<dbReference type="OrthoDB" id="10463701at2759"/>
<feature type="transmembrane region" description="Helical" evidence="1">
    <location>
        <begin position="93"/>
        <end position="112"/>
    </location>
</feature>
<dbReference type="EMBL" id="MCFA01000177">
    <property type="protein sequence ID" value="ORY00894.1"/>
    <property type="molecule type" value="Genomic_DNA"/>
</dbReference>
<protein>
    <submittedName>
        <fullName evidence="2">Uncharacterized protein</fullName>
    </submittedName>
</protein>
<keyword evidence="1" id="KW-0472">Membrane</keyword>
<sequence>MLKITTFSGHQWPRWISYPCLTLHLLSYIGIAAVSFCNPMFWVEPWDEYYSGSGKGNNNLPLKILSVIGLVFSLAFILIFLRMHRYLVPQAVFFITLALNICWISLMAYNGYDMGNSFNSDSSFFFHGVETHGASLKTFSAAYSLMTFVVVSGTYLILLSMYVLFHADSTAPGQQNGSREEKNAAVADLPLPEARDMPNSTCIMPAELADHQKSQYSPAMHVPTTGANSYRRTAELEAGIASEKATKSAPRQLVIDGVVFQAME</sequence>
<feature type="transmembrane region" description="Helical" evidence="1">
    <location>
        <begin position="141"/>
        <end position="165"/>
    </location>
</feature>